<dbReference type="Pfam" id="PF03334">
    <property type="entry name" value="PhaG_MnhG_YufB"/>
    <property type="match status" value="1"/>
</dbReference>
<feature type="transmembrane region" description="Helical" evidence="2">
    <location>
        <begin position="45"/>
        <end position="64"/>
    </location>
</feature>
<dbReference type="RefSeq" id="WP_090592201.1">
    <property type="nucleotide sequence ID" value="NZ_FNCS01000002.1"/>
</dbReference>
<keyword evidence="2" id="KW-0472">Membrane</keyword>
<name>A0A1G7TBJ8_9HYPH</name>
<dbReference type="GO" id="GO:0015385">
    <property type="term" value="F:sodium:proton antiporter activity"/>
    <property type="evidence" value="ECO:0007669"/>
    <property type="project" value="TreeGrafter"/>
</dbReference>
<keyword evidence="2" id="KW-1133">Transmembrane helix</keyword>
<dbReference type="PANTHER" id="PTHR34703:SF1">
    <property type="entry name" value="ANTIPORTER SUBUNIT MNHG2-RELATED"/>
    <property type="match status" value="1"/>
</dbReference>
<evidence type="ECO:0000313" key="4">
    <source>
        <dbReference type="Proteomes" id="UP000199495"/>
    </source>
</evidence>
<feature type="transmembrane region" description="Helical" evidence="2">
    <location>
        <begin position="6"/>
        <end position="33"/>
    </location>
</feature>
<dbReference type="InterPro" id="IPR005133">
    <property type="entry name" value="PhaG_MnhG_YufB"/>
</dbReference>
<dbReference type="NCBIfam" id="TIGR01300">
    <property type="entry name" value="CPA3_mnhG_phaG"/>
    <property type="match status" value="1"/>
</dbReference>
<dbReference type="Proteomes" id="UP000199495">
    <property type="component" value="Unassembled WGS sequence"/>
</dbReference>
<evidence type="ECO:0000313" key="3">
    <source>
        <dbReference type="EMBL" id="SDG32605.1"/>
    </source>
</evidence>
<dbReference type="STRING" id="440168.SAMN04487974_1027"/>
<feature type="region of interest" description="Disordered" evidence="1">
    <location>
        <begin position="97"/>
        <end position="125"/>
    </location>
</feature>
<feature type="compositionally biased region" description="Basic and acidic residues" evidence="1">
    <location>
        <begin position="115"/>
        <end position="125"/>
    </location>
</feature>
<dbReference type="PANTHER" id="PTHR34703">
    <property type="entry name" value="ANTIPORTER SUBUNIT MNHG2-RELATED"/>
    <property type="match status" value="1"/>
</dbReference>
<reference evidence="3 4" key="1">
    <citation type="submission" date="2016-10" db="EMBL/GenBank/DDBJ databases">
        <authorList>
            <person name="de Groot N.N."/>
        </authorList>
    </citation>
    <scope>NUCLEOTIDE SEQUENCE [LARGE SCALE GENOMIC DNA]</scope>
    <source>
        <strain evidence="3 4">CGMCC 1.10267</strain>
    </source>
</reference>
<feature type="transmembrane region" description="Helical" evidence="2">
    <location>
        <begin position="70"/>
        <end position="91"/>
    </location>
</feature>
<dbReference type="EMBL" id="FNCS01000002">
    <property type="protein sequence ID" value="SDG32605.1"/>
    <property type="molecule type" value="Genomic_DNA"/>
</dbReference>
<sequence>MNAIPLWGAIAFAILIVGGAGLTLLGCIGLARFNAFYARIHGPTLGTSFGMVGIIFASALYFTLAEGRPVMHEILIAAFVVITTPVTLMLLSRAALHRDRSEGAPDVPAPRRRIAAREPQPDTKI</sequence>
<keyword evidence="2" id="KW-0812">Transmembrane</keyword>
<proteinExistence type="predicted"/>
<protein>
    <submittedName>
        <fullName evidence="3">Multisubunit potassium/proton antiporter, PhaG subunit</fullName>
    </submittedName>
</protein>
<evidence type="ECO:0000256" key="1">
    <source>
        <dbReference type="SAM" id="MobiDB-lite"/>
    </source>
</evidence>
<organism evidence="3 4">
    <name type="scientific">Pelagibacterium luteolum</name>
    <dbReference type="NCBI Taxonomy" id="440168"/>
    <lineage>
        <taxon>Bacteria</taxon>
        <taxon>Pseudomonadati</taxon>
        <taxon>Pseudomonadota</taxon>
        <taxon>Alphaproteobacteria</taxon>
        <taxon>Hyphomicrobiales</taxon>
        <taxon>Devosiaceae</taxon>
        <taxon>Pelagibacterium</taxon>
    </lineage>
</organism>
<dbReference type="OrthoDB" id="4427992at2"/>
<gene>
    <name evidence="3" type="ORF">SAMN04487974_1027</name>
</gene>
<dbReference type="AlphaFoldDB" id="A0A1G7TBJ8"/>
<accession>A0A1G7TBJ8</accession>
<evidence type="ECO:0000256" key="2">
    <source>
        <dbReference type="SAM" id="Phobius"/>
    </source>
</evidence>
<keyword evidence="4" id="KW-1185">Reference proteome</keyword>